<comment type="caution">
    <text evidence="6">The sequence shown here is derived from an EMBL/GenBank/DDBJ whole genome shotgun (WGS) entry which is preliminary data.</text>
</comment>
<dbReference type="InterPro" id="IPR052032">
    <property type="entry name" value="ATP-dep_AA_Ligase"/>
</dbReference>
<keyword evidence="3 4" id="KW-0067">ATP-binding</keyword>
<dbReference type="Pfam" id="PF13535">
    <property type="entry name" value="ATP-grasp_4"/>
    <property type="match status" value="1"/>
</dbReference>
<dbReference type="NCBIfam" id="NF005543">
    <property type="entry name" value="PRK07206.1"/>
    <property type="match status" value="1"/>
</dbReference>
<dbReference type="InterPro" id="IPR011761">
    <property type="entry name" value="ATP-grasp"/>
</dbReference>
<reference evidence="6 7" key="1">
    <citation type="submission" date="2020-02" db="EMBL/GenBank/DDBJ databases">
        <title>Acidophilic actinobacteria isolated from forest soil.</title>
        <authorList>
            <person name="Golinska P."/>
        </authorList>
    </citation>
    <scope>NUCLEOTIDE SEQUENCE [LARGE SCALE GENOMIC DNA]</scope>
    <source>
        <strain evidence="6 7">NL8</strain>
    </source>
</reference>
<keyword evidence="2 4" id="KW-0547">Nucleotide-binding</keyword>
<dbReference type="PROSITE" id="PS50975">
    <property type="entry name" value="ATP_GRASP"/>
    <property type="match status" value="1"/>
</dbReference>
<dbReference type="PANTHER" id="PTHR43585">
    <property type="entry name" value="FUMIPYRROLE BIOSYNTHESIS PROTEIN C"/>
    <property type="match status" value="1"/>
</dbReference>
<evidence type="ECO:0000313" key="6">
    <source>
        <dbReference type="EMBL" id="MBS2550946.1"/>
    </source>
</evidence>
<dbReference type="EMBL" id="JAAFYZ010000121">
    <property type="protein sequence ID" value="MBS2550946.1"/>
    <property type="molecule type" value="Genomic_DNA"/>
</dbReference>
<gene>
    <name evidence="6" type="ORF">KGQ19_29145</name>
</gene>
<protein>
    <submittedName>
        <fullName evidence="6">ATP-grasp domain-containing protein</fullName>
    </submittedName>
</protein>
<dbReference type="RefSeq" id="WP_212014747.1">
    <property type="nucleotide sequence ID" value="NZ_JAAFYZ010000121.1"/>
</dbReference>
<accession>A0ABS5KY02</accession>
<dbReference type="Gene3D" id="3.30.470.20">
    <property type="entry name" value="ATP-grasp fold, B domain"/>
    <property type="match status" value="1"/>
</dbReference>
<feature type="domain" description="ATP-grasp" evidence="5">
    <location>
        <begin position="117"/>
        <end position="323"/>
    </location>
</feature>
<proteinExistence type="predicted"/>
<dbReference type="Proteomes" id="UP000730482">
    <property type="component" value="Unassembled WGS sequence"/>
</dbReference>
<evidence type="ECO:0000313" key="7">
    <source>
        <dbReference type="Proteomes" id="UP000730482"/>
    </source>
</evidence>
<keyword evidence="1" id="KW-0436">Ligase</keyword>
<name>A0ABS5KY02_9ACTN</name>
<dbReference type="SUPFAM" id="SSF56059">
    <property type="entry name" value="Glutathione synthetase ATP-binding domain-like"/>
    <property type="match status" value="1"/>
</dbReference>
<evidence type="ECO:0000256" key="2">
    <source>
        <dbReference type="ARBA" id="ARBA00022741"/>
    </source>
</evidence>
<evidence type="ECO:0000259" key="5">
    <source>
        <dbReference type="PROSITE" id="PS50975"/>
    </source>
</evidence>
<organism evidence="6 7">
    <name type="scientific">Catenulispora pinistramenti</name>
    <dbReference type="NCBI Taxonomy" id="2705254"/>
    <lineage>
        <taxon>Bacteria</taxon>
        <taxon>Bacillati</taxon>
        <taxon>Actinomycetota</taxon>
        <taxon>Actinomycetes</taxon>
        <taxon>Catenulisporales</taxon>
        <taxon>Catenulisporaceae</taxon>
        <taxon>Catenulispora</taxon>
    </lineage>
</organism>
<evidence type="ECO:0000256" key="3">
    <source>
        <dbReference type="ARBA" id="ARBA00022840"/>
    </source>
</evidence>
<dbReference type="PANTHER" id="PTHR43585:SF2">
    <property type="entry name" value="ATP-GRASP ENZYME FSQD"/>
    <property type="match status" value="1"/>
</dbReference>
<evidence type="ECO:0000256" key="4">
    <source>
        <dbReference type="PROSITE-ProRule" id="PRU00409"/>
    </source>
</evidence>
<evidence type="ECO:0000256" key="1">
    <source>
        <dbReference type="ARBA" id="ARBA00022598"/>
    </source>
</evidence>
<sequence>MERNIVIVDPLSTGQELAPAFAERGVRAIAVMSMLDTPAAVLSGWFPENFEHILVWNGTERGRRVLAEHLRQFDPLAVIPGSEFGVLLAEHLAAEVTPDLANDPALIPARRDKWDMGQAVAAAGIPTLKQFRAESVEQAAAWIEQEGLGGSKLVLKPTNSCATDSVHFVEPGGDLRTPFEAILGHTNITNQVNTTVLLQEFAEGVEYIVDLYAVNGEYGLVDVCRYTKAVRYDHADHGRTGIYERVDFLPPDTPEVPELFAFAQQVAKAVGIRNFSAHVEVMLTAAGPRLVEIGARPAGGGHQMVTRLATGDAQIQRTVRHLVDGEFKPGYDWLRHVRAAFLTAPRSGTWRNGDLFDQVDGLPTFDCKHIPYGTGDVVPASTGLFDAFGWVVFADPDPEAVEADFAKLKELEAQIILD</sequence>
<keyword evidence="7" id="KW-1185">Reference proteome</keyword>